<evidence type="ECO:0000313" key="1">
    <source>
        <dbReference type="EMBL" id="KUO39673.1"/>
    </source>
</evidence>
<dbReference type="Proteomes" id="UP000074294">
    <property type="component" value="Unassembled WGS sequence"/>
</dbReference>
<reference evidence="1 2" key="1">
    <citation type="journal article" date="2016" name="Nat. Microbiol.">
        <title>Genomic inference of the metabolism of cosmopolitan subsurface Archaea, Hadesarchaea.</title>
        <authorList>
            <person name="Baker B.J."/>
            <person name="Saw J.H."/>
            <person name="Lind A.E."/>
            <person name="Lazar C.S."/>
            <person name="Hinrichs K.-U."/>
            <person name="Teske A.P."/>
            <person name="Ettema T.J."/>
        </authorList>
    </citation>
    <scope>NUCLEOTIDE SEQUENCE [LARGE SCALE GENOMIC DNA]</scope>
</reference>
<proteinExistence type="predicted"/>
<dbReference type="STRING" id="1776334.APZ16_03260"/>
<organism evidence="1 2">
    <name type="scientific">Hadarchaeum yellowstonense</name>
    <dbReference type="NCBI Taxonomy" id="1776334"/>
    <lineage>
        <taxon>Archaea</taxon>
        <taxon>Methanobacteriati</taxon>
        <taxon>Candidatus Hadarchaeota</taxon>
        <taxon>Candidatus Hadarchaeia</taxon>
        <taxon>Candidatus Hadarchaeales</taxon>
        <taxon>Candidatus Hadarchaeaceae</taxon>
        <taxon>Candidatus Hadarchaeum</taxon>
    </lineage>
</organism>
<accession>A0A147JT66</accession>
<dbReference type="EMBL" id="LQMQ01000057">
    <property type="protein sequence ID" value="KUO39673.1"/>
    <property type="molecule type" value="Genomic_DNA"/>
</dbReference>
<gene>
    <name evidence="1" type="ORF">APZ16_03260</name>
</gene>
<sequence length="114" mass="13168">MISESFKLARERLFKKLQSAAVLNPDIEREIVEVYQGRGKRALEAIKGRRVIRRGQRWFVRGKNDEYEVVKNFCTCSDYVMNISTGKAGVDMCYHALAKNICQALNSYYVVEPE</sequence>
<evidence type="ECO:0008006" key="3">
    <source>
        <dbReference type="Google" id="ProtNLM"/>
    </source>
</evidence>
<dbReference type="AlphaFoldDB" id="A0A147JT66"/>
<name>A0A147JT66_HADYE</name>
<comment type="caution">
    <text evidence="1">The sequence shown here is derived from an EMBL/GenBank/DDBJ whole genome shotgun (WGS) entry which is preliminary data.</text>
</comment>
<protein>
    <recommendedName>
        <fullName evidence="3">SWIM-type domain-containing protein</fullName>
    </recommendedName>
</protein>
<evidence type="ECO:0000313" key="2">
    <source>
        <dbReference type="Proteomes" id="UP000074294"/>
    </source>
</evidence>